<protein>
    <submittedName>
        <fullName evidence="2">Helix-turn-helix transcriptional regulator</fullName>
    </submittedName>
</protein>
<dbReference type="InterPro" id="IPR041413">
    <property type="entry name" value="MLTR_LBD"/>
</dbReference>
<name>A0ABP4R683_9ACTN</name>
<dbReference type="Pfam" id="PF17765">
    <property type="entry name" value="MLTR_LBD"/>
    <property type="match status" value="1"/>
</dbReference>
<proteinExistence type="predicted"/>
<keyword evidence="3" id="KW-1185">Reference proteome</keyword>
<sequence>MAKRELARFLRARREGLRPADVGLPADRRRRTPGLRREEVAELANMSVDYYARLEQARGPRPSPRVLDALTGALRLDRAERTHLFQLAGAPPTPPPGPVRRVRPDVAGLLDRIPDAGAIVTDASYDVVAWNRLAHILLGGDFETEPNLARRRFLGTGPLPESSGREEFGRVVVSRLRRAAERYPRDGALAGLLRELRAGSAEFAELWEANPVHAPGHRTKTVPHPGGGMLKVNCDILVVPDDDQQVVFITGDPGTPAARALRELNRTRGD</sequence>
<dbReference type="InterPro" id="IPR010982">
    <property type="entry name" value="Lambda_DNA-bd_dom_sf"/>
</dbReference>
<comment type="caution">
    <text evidence="2">The sequence shown here is derived from an EMBL/GenBank/DDBJ whole genome shotgun (WGS) entry which is preliminary data.</text>
</comment>
<dbReference type="Gene3D" id="1.10.260.40">
    <property type="entry name" value="lambda repressor-like DNA-binding domains"/>
    <property type="match status" value="1"/>
</dbReference>
<dbReference type="Gene3D" id="3.30.450.180">
    <property type="match status" value="1"/>
</dbReference>
<reference evidence="3" key="1">
    <citation type="journal article" date="2019" name="Int. J. Syst. Evol. Microbiol.">
        <title>The Global Catalogue of Microorganisms (GCM) 10K type strain sequencing project: providing services to taxonomists for standard genome sequencing and annotation.</title>
        <authorList>
            <consortium name="The Broad Institute Genomics Platform"/>
            <consortium name="The Broad Institute Genome Sequencing Center for Infectious Disease"/>
            <person name="Wu L."/>
            <person name="Ma J."/>
        </authorList>
    </citation>
    <scope>NUCLEOTIDE SEQUENCE [LARGE SCALE GENOMIC DNA]</scope>
    <source>
        <strain evidence="3">JCM 13929</strain>
    </source>
</reference>
<dbReference type="SMART" id="SM00530">
    <property type="entry name" value="HTH_XRE"/>
    <property type="match status" value="1"/>
</dbReference>
<evidence type="ECO:0000313" key="2">
    <source>
        <dbReference type="EMBL" id="GAA1634362.1"/>
    </source>
</evidence>
<dbReference type="Proteomes" id="UP001500064">
    <property type="component" value="Unassembled WGS sequence"/>
</dbReference>
<accession>A0ABP4R683</accession>
<organism evidence="2 3">
    <name type="scientific">Nonomuraea maheshkhaliensis</name>
    <dbReference type="NCBI Taxonomy" id="419590"/>
    <lineage>
        <taxon>Bacteria</taxon>
        <taxon>Bacillati</taxon>
        <taxon>Actinomycetota</taxon>
        <taxon>Actinomycetes</taxon>
        <taxon>Streptosporangiales</taxon>
        <taxon>Streptosporangiaceae</taxon>
        <taxon>Nonomuraea</taxon>
    </lineage>
</organism>
<dbReference type="InterPro" id="IPR001387">
    <property type="entry name" value="Cro/C1-type_HTH"/>
</dbReference>
<dbReference type="EMBL" id="BAAAMU010000021">
    <property type="protein sequence ID" value="GAA1634362.1"/>
    <property type="molecule type" value="Genomic_DNA"/>
</dbReference>
<evidence type="ECO:0000313" key="3">
    <source>
        <dbReference type="Proteomes" id="UP001500064"/>
    </source>
</evidence>
<feature type="domain" description="HTH cro/C1-type" evidence="1">
    <location>
        <begin position="34"/>
        <end position="81"/>
    </location>
</feature>
<dbReference type="PANTHER" id="PTHR35010:SF2">
    <property type="entry name" value="BLL4672 PROTEIN"/>
    <property type="match status" value="1"/>
</dbReference>
<gene>
    <name evidence="2" type="ORF">GCM10009733_034210</name>
</gene>
<dbReference type="PROSITE" id="PS50943">
    <property type="entry name" value="HTH_CROC1"/>
    <property type="match status" value="1"/>
</dbReference>
<dbReference type="RefSeq" id="WP_346105793.1">
    <property type="nucleotide sequence ID" value="NZ_BAAAMU010000021.1"/>
</dbReference>
<dbReference type="Pfam" id="PF13560">
    <property type="entry name" value="HTH_31"/>
    <property type="match status" value="1"/>
</dbReference>
<dbReference type="PANTHER" id="PTHR35010">
    <property type="entry name" value="BLL4672 PROTEIN-RELATED"/>
    <property type="match status" value="1"/>
</dbReference>
<dbReference type="SUPFAM" id="SSF47413">
    <property type="entry name" value="lambda repressor-like DNA-binding domains"/>
    <property type="match status" value="1"/>
</dbReference>
<evidence type="ECO:0000259" key="1">
    <source>
        <dbReference type="PROSITE" id="PS50943"/>
    </source>
</evidence>